<feature type="transmembrane region" description="Helical" evidence="1">
    <location>
        <begin position="40"/>
        <end position="57"/>
    </location>
</feature>
<organism evidence="2 3">
    <name type="scientific">Treponema vincentii ATCC 35580</name>
    <dbReference type="NCBI Taxonomy" id="596324"/>
    <lineage>
        <taxon>Bacteria</taxon>
        <taxon>Pseudomonadati</taxon>
        <taxon>Spirochaetota</taxon>
        <taxon>Spirochaetia</taxon>
        <taxon>Spirochaetales</taxon>
        <taxon>Treponemataceae</taxon>
        <taxon>Treponema</taxon>
    </lineage>
</organism>
<evidence type="ECO:0000313" key="2">
    <source>
        <dbReference type="EMBL" id="EEV19485.1"/>
    </source>
</evidence>
<reference evidence="2 3" key="1">
    <citation type="submission" date="2009-07" db="EMBL/GenBank/DDBJ databases">
        <authorList>
            <person name="Madupu R."/>
            <person name="Sebastian Y."/>
            <person name="Durkin A.S."/>
            <person name="Torralba M."/>
            <person name="Methe B."/>
            <person name="Sutton G.G."/>
            <person name="Strausberg R.L."/>
            <person name="Nelson K.E."/>
        </authorList>
    </citation>
    <scope>NUCLEOTIDE SEQUENCE [LARGE SCALE GENOMIC DNA]</scope>
    <source>
        <strain evidence="2 3">ATCC 35580</strain>
    </source>
</reference>
<dbReference type="STRING" id="596324.TREVI0001_2413"/>
<keyword evidence="1" id="KW-1133">Transmembrane helix</keyword>
<gene>
    <name evidence="2" type="ORF">TREVI0001_2413</name>
</gene>
<evidence type="ECO:0000313" key="3">
    <source>
        <dbReference type="Proteomes" id="UP000004509"/>
    </source>
</evidence>
<keyword evidence="1" id="KW-0472">Membrane</keyword>
<dbReference type="AlphaFoldDB" id="C8PSM4"/>
<evidence type="ECO:0000256" key="1">
    <source>
        <dbReference type="SAM" id="Phobius"/>
    </source>
</evidence>
<protein>
    <submittedName>
        <fullName evidence="2">Uncharacterized protein</fullName>
    </submittedName>
</protein>
<name>C8PSM4_9SPIR</name>
<dbReference type="EMBL" id="ACYH01000054">
    <property type="protein sequence ID" value="EEV19485.1"/>
    <property type="molecule type" value="Genomic_DNA"/>
</dbReference>
<sequence>MFRNEHGRLFLNDAIRGGRGTAGIKPSARIKVLGTAVKKFVFLTAVPFLYYLFWRYCSFIHKNIPKKLSAILFRRKFCF</sequence>
<comment type="caution">
    <text evidence="2">The sequence shown here is derived from an EMBL/GenBank/DDBJ whole genome shotgun (WGS) entry which is preliminary data.</text>
</comment>
<dbReference type="Proteomes" id="UP000004509">
    <property type="component" value="Unassembled WGS sequence"/>
</dbReference>
<accession>C8PSM4</accession>
<proteinExistence type="predicted"/>
<keyword evidence="1" id="KW-0812">Transmembrane</keyword>